<organism evidence="2 3">
    <name type="scientific">Gossypium arboreum</name>
    <name type="common">Tree cotton</name>
    <name type="synonym">Gossypium nanking</name>
    <dbReference type="NCBI Taxonomy" id="29729"/>
    <lineage>
        <taxon>Eukaryota</taxon>
        <taxon>Viridiplantae</taxon>
        <taxon>Streptophyta</taxon>
        <taxon>Embryophyta</taxon>
        <taxon>Tracheophyta</taxon>
        <taxon>Spermatophyta</taxon>
        <taxon>Magnoliopsida</taxon>
        <taxon>eudicotyledons</taxon>
        <taxon>Gunneridae</taxon>
        <taxon>Pentapetalae</taxon>
        <taxon>rosids</taxon>
        <taxon>malvids</taxon>
        <taxon>Malvales</taxon>
        <taxon>Malvaceae</taxon>
        <taxon>Malvoideae</taxon>
        <taxon>Gossypium</taxon>
    </lineage>
</organism>
<name>A0ABR0R1T9_GOSAR</name>
<gene>
    <name evidence="2" type="ORF">PVK06_001679</name>
</gene>
<proteinExistence type="predicted"/>
<sequence>MSLHFLVEYQCKLKVTIVDRSNVSTHRICKGVSWKAQGNQFAIDFMVLPIKGFYLVLGIRWLLSLASIAWNFAYLTIKFSYQGQSCTLQGIIPGAIQIMSTAQSLKCIFMVGHELGPCAMVMTSRDQATLRVAANAPKSELQQLLGRYAYNTHIRLDLPDSNNITFNLPQWRIPSLVLPDALV</sequence>
<dbReference type="Pfam" id="PF08284">
    <property type="entry name" value="RVP_2"/>
    <property type="match status" value="1"/>
</dbReference>
<protein>
    <submittedName>
        <fullName evidence="2">Uncharacterized protein</fullName>
    </submittedName>
</protein>
<dbReference type="CDD" id="cd00303">
    <property type="entry name" value="retropepsin_like"/>
    <property type="match status" value="1"/>
</dbReference>
<feature type="transmembrane region" description="Helical" evidence="1">
    <location>
        <begin position="53"/>
        <end position="75"/>
    </location>
</feature>
<comment type="caution">
    <text evidence="2">The sequence shown here is derived from an EMBL/GenBank/DDBJ whole genome shotgun (WGS) entry which is preliminary data.</text>
</comment>
<reference evidence="2 3" key="1">
    <citation type="submission" date="2023-03" db="EMBL/GenBank/DDBJ databases">
        <title>WGS of Gossypium arboreum.</title>
        <authorList>
            <person name="Yu D."/>
        </authorList>
    </citation>
    <scope>NUCLEOTIDE SEQUENCE [LARGE SCALE GENOMIC DNA]</scope>
    <source>
        <tissue evidence="2">Leaf</tissue>
    </source>
</reference>
<keyword evidence="1" id="KW-0812">Transmembrane</keyword>
<dbReference type="Proteomes" id="UP001358586">
    <property type="component" value="Chromosome 1"/>
</dbReference>
<dbReference type="EMBL" id="JARKNE010000001">
    <property type="protein sequence ID" value="KAK5845489.1"/>
    <property type="molecule type" value="Genomic_DNA"/>
</dbReference>
<keyword evidence="1" id="KW-1133">Transmembrane helix</keyword>
<evidence type="ECO:0000313" key="3">
    <source>
        <dbReference type="Proteomes" id="UP001358586"/>
    </source>
</evidence>
<keyword evidence="3" id="KW-1185">Reference proteome</keyword>
<keyword evidence="1" id="KW-0472">Membrane</keyword>
<evidence type="ECO:0000256" key="1">
    <source>
        <dbReference type="SAM" id="Phobius"/>
    </source>
</evidence>
<accession>A0ABR0R1T9</accession>
<evidence type="ECO:0000313" key="2">
    <source>
        <dbReference type="EMBL" id="KAK5845489.1"/>
    </source>
</evidence>